<dbReference type="FunFam" id="3.30.60.90:FF:000014">
    <property type="entry name" value="E3 ubiquitin-protein ligase PRT1"/>
    <property type="match status" value="1"/>
</dbReference>
<dbReference type="InterPro" id="IPR013083">
    <property type="entry name" value="Znf_RING/FYVE/PHD"/>
</dbReference>
<gene>
    <name evidence="8" type="ORF">Din_000347</name>
</gene>
<dbReference type="GO" id="GO:0043161">
    <property type="term" value="P:proteasome-mediated ubiquitin-dependent protein catabolic process"/>
    <property type="evidence" value="ECO:0007669"/>
    <property type="project" value="TreeGrafter"/>
</dbReference>
<feature type="domain" description="RING-type" evidence="6">
    <location>
        <begin position="210"/>
        <end position="248"/>
    </location>
</feature>
<organism evidence="8">
    <name type="scientific">Davidia involucrata</name>
    <name type="common">Dove tree</name>
    <dbReference type="NCBI Taxonomy" id="16924"/>
    <lineage>
        <taxon>Eukaryota</taxon>
        <taxon>Viridiplantae</taxon>
        <taxon>Streptophyta</taxon>
        <taxon>Embryophyta</taxon>
        <taxon>Tracheophyta</taxon>
        <taxon>Spermatophyta</taxon>
        <taxon>Magnoliopsida</taxon>
        <taxon>eudicotyledons</taxon>
        <taxon>Gunneridae</taxon>
        <taxon>Pentapetalae</taxon>
        <taxon>asterids</taxon>
        <taxon>Cornales</taxon>
        <taxon>Nyssaceae</taxon>
        <taxon>Davidia</taxon>
    </lineage>
</organism>
<dbReference type="InterPro" id="IPR017907">
    <property type="entry name" value="Znf_RING_CS"/>
</dbReference>
<sequence length="489" mass="54302">MENQPKDSAEIETEEFPDEFKCCVCLDFFYKPIVLACGHISCFWCVNNAMDTWQESHCPVCRHPYNHFPGICQLLHFLLMKLYPLSYKRRERQVREEEEEIGFFSPQFDDFLSASHPSKESDQVDAFSSHSTMVSENQLYLKSCSSGEGEPSLTKDSSNITVPDKDNTMSTPTTSTCETTRNVTAHENGMLGNKLVRGSCSQVLITDLLCAICKKLLCRPVVLNCGHVYCEACIINPGDEVCRCQNCHIVQPNGLPKVCLVLEHFLEEQFSEEYAARKEAVLKQVDSDHGSPSKCSTQSQKHAAQSSLIPTNDYSSRWSSQGPKVHIGVGCDFCGMCPIIGERYKCKDCVEKIGFDLCEGCYNSSSKLPGRFNQQHTPEHTLEIVQPQIPCDLIWRLGAVQTEEDDSDDPEDREDVLPAPSLSDDAPLDPEDGSAALICSNDTLANQEEDVSPAPVLSDDAPLDQEDGSAAFICSSDTLEDQEGTNSRT</sequence>
<feature type="compositionally biased region" description="Acidic residues" evidence="5">
    <location>
        <begin position="402"/>
        <end position="414"/>
    </location>
</feature>
<dbReference type="EMBL" id="GHES01000347">
    <property type="protein sequence ID" value="MPA30906.1"/>
    <property type="molecule type" value="Transcribed_RNA"/>
</dbReference>
<feature type="region of interest" description="Disordered" evidence="5">
    <location>
        <begin position="401"/>
        <end position="489"/>
    </location>
</feature>
<dbReference type="InterPro" id="IPR043145">
    <property type="entry name" value="Znf_ZZ_sf"/>
</dbReference>
<proteinExistence type="predicted"/>
<evidence type="ECO:0000256" key="4">
    <source>
        <dbReference type="PROSITE-ProRule" id="PRU00228"/>
    </source>
</evidence>
<dbReference type="SUPFAM" id="SSF57850">
    <property type="entry name" value="RING/U-box"/>
    <property type="match status" value="3"/>
</dbReference>
<feature type="domain" description="ZZ-type" evidence="7">
    <location>
        <begin position="326"/>
        <end position="390"/>
    </location>
</feature>
<reference evidence="8" key="1">
    <citation type="submission" date="2019-08" db="EMBL/GenBank/DDBJ databases">
        <title>Reference gene set and small RNA set construction with multiple tissues from Davidia involucrata Baill.</title>
        <authorList>
            <person name="Yang H."/>
            <person name="Zhou C."/>
            <person name="Li G."/>
            <person name="Wang J."/>
            <person name="Gao P."/>
            <person name="Wang M."/>
            <person name="Wang R."/>
            <person name="Zhao Y."/>
        </authorList>
    </citation>
    <scope>NUCLEOTIDE SEQUENCE</scope>
    <source>
        <tissue evidence="8">Mixed with DoveR01_LX</tissue>
    </source>
</reference>
<dbReference type="Pfam" id="PF13920">
    <property type="entry name" value="zf-C3HC4_3"/>
    <property type="match status" value="1"/>
</dbReference>
<keyword evidence="1" id="KW-0479">Metal-binding</keyword>
<evidence type="ECO:0000259" key="7">
    <source>
        <dbReference type="PROSITE" id="PS50135"/>
    </source>
</evidence>
<evidence type="ECO:0000256" key="3">
    <source>
        <dbReference type="ARBA" id="ARBA00022833"/>
    </source>
</evidence>
<dbReference type="AlphaFoldDB" id="A0A5B6YHL8"/>
<evidence type="ECO:0000259" key="6">
    <source>
        <dbReference type="PROSITE" id="PS50089"/>
    </source>
</evidence>
<keyword evidence="2 4" id="KW-0863">Zinc-finger</keyword>
<protein>
    <submittedName>
        <fullName evidence="8">Putative E3 ubiquitin-protein ligase PRT1</fullName>
    </submittedName>
</protein>
<feature type="domain" description="RING-type" evidence="6">
    <location>
        <begin position="22"/>
        <end position="62"/>
    </location>
</feature>
<dbReference type="FunFam" id="3.30.40.10:FF:000489">
    <property type="entry name" value="E3 ubiquitin-protein ligase PRT1"/>
    <property type="match status" value="1"/>
</dbReference>
<dbReference type="PROSITE" id="PS00518">
    <property type="entry name" value="ZF_RING_1"/>
    <property type="match status" value="1"/>
</dbReference>
<dbReference type="Pfam" id="PF00569">
    <property type="entry name" value="ZZ"/>
    <property type="match status" value="1"/>
</dbReference>
<dbReference type="PANTHER" id="PTHR15898">
    <property type="entry name" value="BIFUNCTIONAL APOPTOSIS REGULATOR"/>
    <property type="match status" value="1"/>
</dbReference>
<evidence type="ECO:0000256" key="2">
    <source>
        <dbReference type="ARBA" id="ARBA00022771"/>
    </source>
</evidence>
<evidence type="ECO:0000313" key="8">
    <source>
        <dbReference type="EMBL" id="MPA30906.1"/>
    </source>
</evidence>
<feature type="region of interest" description="Disordered" evidence="5">
    <location>
        <begin position="145"/>
        <end position="176"/>
    </location>
</feature>
<dbReference type="PROSITE" id="PS50135">
    <property type="entry name" value="ZF_ZZ_2"/>
    <property type="match status" value="1"/>
</dbReference>
<keyword evidence="3" id="KW-0862">Zinc</keyword>
<dbReference type="Gene3D" id="3.30.40.10">
    <property type="entry name" value="Zinc/RING finger domain, C3HC4 (zinc finger)"/>
    <property type="match status" value="2"/>
</dbReference>
<name>A0A5B6YHL8_DAVIN</name>
<dbReference type="InterPro" id="IPR027370">
    <property type="entry name" value="Znf-RING_euk"/>
</dbReference>
<dbReference type="Pfam" id="PF13445">
    <property type="entry name" value="zf-RING_UBOX"/>
    <property type="match status" value="1"/>
</dbReference>
<dbReference type="PROSITE" id="PS50089">
    <property type="entry name" value="ZF_RING_2"/>
    <property type="match status" value="2"/>
</dbReference>
<evidence type="ECO:0000256" key="5">
    <source>
        <dbReference type="SAM" id="MobiDB-lite"/>
    </source>
</evidence>
<accession>A0A5B6YHL8</accession>
<dbReference type="InterPro" id="IPR000433">
    <property type="entry name" value="Znf_ZZ"/>
</dbReference>
<dbReference type="SMART" id="SM00184">
    <property type="entry name" value="RING"/>
    <property type="match status" value="2"/>
</dbReference>
<feature type="compositionally biased region" description="Polar residues" evidence="5">
    <location>
        <begin position="293"/>
        <end position="306"/>
    </location>
</feature>
<dbReference type="InterPro" id="IPR001841">
    <property type="entry name" value="Znf_RING"/>
</dbReference>
<dbReference type="Gene3D" id="3.30.60.90">
    <property type="match status" value="1"/>
</dbReference>
<evidence type="ECO:0000256" key="1">
    <source>
        <dbReference type="ARBA" id="ARBA00022723"/>
    </source>
</evidence>
<dbReference type="GO" id="GO:0061630">
    <property type="term" value="F:ubiquitin protein ligase activity"/>
    <property type="evidence" value="ECO:0007669"/>
    <property type="project" value="TreeGrafter"/>
</dbReference>
<dbReference type="GO" id="GO:0008270">
    <property type="term" value="F:zinc ion binding"/>
    <property type="evidence" value="ECO:0007669"/>
    <property type="project" value="UniProtKB-KW"/>
</dbReference>
<dbReference type="PANTHER" id="PTHR15898:SF15">
    <property type="entry name" value="E3 UBIQUITIN-PROTEIN LIGASE PRT1-LIKE"/>
    <property type="match status" value="1"/>
</dbReference>
<feature type="region of interest" description="Disordered" evidence="5">
    <location>
        <begin position="287"/>
        <end position="306"/>
    </location>
</feature>